<evidence type="ECO:0000313" key="1">
    <source>
        <dbReference type="EMBL" id="GAG83006.1"/>
    </source>
</evidence>
<proteinExistence type="predicted"/>
<organism evidence="1">
    <name type="scientific">marine sediment metagenome</name>
    <dbReference type="NCBI Taxonomy" id="412755"/>
    <lineage>
        <taxon>unclassified sequences</taxon>
        <taxon>metagenomes</taxon>
        <taxon>ecological metagenomes</taxon>
    </lineage>
</organism>
<protein>
    <submittedName>
        <fullName evidence="1">Uncharacterized protein</fullName>
    </submittedName>
</protein>
<sequence>MTILNSPILAWDMKHIQLCEMWAGGTTAKGITGNTAFDDNIAAIDN</sequence>
<accession>X1CFL1</accession>
<dbReference type="AlphaFoldDB" id="X1CFL1"/>
<feature type="non-terminal residue" evidence="1">
    <location>
        <position position="46"/>
    </location>
</feature>
<name>X1CFL1_9ZZZZ</name>
<comment type="caution">
    <text evidence="1">The sequence shown here is derived from an EMBL/GenBank/DDBJ whole genome shotgun (WGS) entry which is preliminary data.</text>
</comment>
<gene>
    <name evidence="1" type="ORF">S01H4_35983</name>
</gene>
<reference evidence="1" key="1">
    <citation type="journal article" date="2014" name="Front. Microbiol.">
        <title>High frequency of phylogenetically diverse reductive dehalogenase-homologous genes in deep subseafloor sedimentary metagenomes.</title>
        <authorList>
            <person name="Kawai M."/>
            <person name="Futagami T."/>
            <person name="Toyoda A."/>
            <person name="Takaki Y."/>
            <person name="Nishi S."/>
            <person name="Hori S."/>
            <person name="Arai W."/>
            <person name="Tsubouchi T."/>
            <person name="Morono Y."/>
            <person name="Uchiyama I."/>
            <person name="Ito T."/>
            <person name="Fujiyama A."/>
            <person name="Inagaki F."/>
            <person name="Takami H."/>
        </authorList>
    </citation>
    <scope>NUCLEOTIDE SEQUENCE</scope>
    <source>
        <strain evidence="1">Expedition CK06-06</strain>
    </source>
</reference>
<dbReference type="EMBL" id="BART01019189">
    <property type="protein sequence ID" value="GAG83006.1"/>
    <property type="molecule type" value="Genomic_DNA"/>
</dbReference>